<evidence type="ECO:0000256" key="7">
    <source>
        <dbReference type="ARBA" id="ARBA00023136"/>
    </source>
</evidence>
<name>A0A7C1SQF6_UNCW3</name>
<dbReference type="AlphaFoldDB" id="A0A7C1SQF6"/>
<keyword evidence="8 9" id="KW-0131">Cell cycle</keyword>
<keyword evidence="5 9" id="KW-0547">Nucleotide-binding</keyword>
<reference evidence="11" key="1">
    <citation type="journal article" date="2020" name="mSystems">
        <title>Genome- and Community-Level Interaction Insights into Carbon Utilization and Element Cycling Functions of Hydrothermarchaeota in Hydrothermal Sediment.</title>
        <authorList>
            <person name="Zhou Z."/>
            <person name="Liu Y."/>
            <person name="Xu W."/>
            <person name="Pan J."/>
            <person name="Luo Z.H."/>
            <person name="Li M."/>
        </authorList>
    </citation>
    <scope>NUCLEOTIDE SEQUENCE [LARGE SCALE GENOMIC DNA]</scope>
    <source>
        <strain evidence="11">SpSt-265</strain>
    </source>
</reference>
<organism evidence="11">
    <name type="scientific">candidate division WOR-3 bacterium</name>
    <dbReference type="NCBI Taxonomy" id="2052148"/>
    <lineage>
        <taxon>Bacteria</taxon>
        <taxon>Bacteria division WOR-3</taxon>
    </lineage>
</organism>
<evidence type="ECO:0000256" key="4">
    <source>
        <dbReference type="ARBA" id="ARBA00022618"/>
    </source>
</evidence>
<gene>
    <name evidence="9 11" type="primary">ftsE</name>
    <name evidence="11" type="ORF">ENP94_01810</name>
</gene>
<dbReference type="EMBL" id="DSLG01000002">
    <property type="protein sequence ID" value="HEA86729.1"/>
    <property type="molecule type" value="Genomic_DNA"/>
</dbReference>
<evidence type="ECO:0000256" key="5">
    <source>
        <dbReference type="ARBA" id="ARBA00022741"/>
    </source>
</evidence>
<dbReference type="GO" id="GO:0005886">
    <property type="term" value="C:plasma membrane"/>
    <property type="evidence" value="ECO:0007669"/>
    <property type="project" value="UniProtKB-SubCell"/>
</dbReference>
<protein>
    <recommendedName>
        <fullName evidence="2 9">Cell division ATP-binding protein FtsE</fullName>
    </recommendedName>
</protein>
<keyword evidence="3 9" id="KW-1003">Cell membrane</keyword>
<evidence type="ECO:0000256" key="1">
    <source>
        <dbReference type="ARBA" id="ARBA00005417"/>
    </source>
</evidence>
<dbReference type="InterPro" id="IPR003593">
    <property type="entry name" value="AAA+_ATPase"/>
</dbReference>
<dbReference type="GO" id="GO:0051301">
    <property type="term" value="P:cell division"/>
    <property type="evidence" value="ECO:0007669"/>
    <property type="project" value="UniProtKB-UniRule"/>
</dbReference>
<comment type="subunit">
    <text evidence="9">Homodimer. Forms a membrane-associated complex with FtsX.</text>
</comment>
<dbReference type="GO" id="GO:0005524">
    <property type="term" value="F:ATP binding"/>
    <property type="evidence" value="ECO:0007669"/>
    <property type="project" value="UniProtKB-UniRule"/>
</dbReference>
<dbReference type="SMART" id="SM00382">
    <property type="entry name" value="AAA"/>
    <property type="match status" value="1"/>
</dbReference>
<dbReference type="PROSITE" id="PS00211">
    <property type="entry name" value="ABC_TRANSPORTER_1"/>
    <property type="match status" value="1"/>
</dbReference>
<dbReference type="GO" id="GO:0016887">
    <property type="term" value="F:ATP hydrolysis activity"/>
    <property type="evidence" value="ECO:0007669"/>
    <property type="project" value="InterPro"/>
</dbReference>
<dbReference type="SUPFAM" id="SSF52540">
    <property type="entry name" value="P-loop containing nucleoside triphosphate hydrolases"/>
    <property type="match status" value="1"/>
</dbReference>
<feature type="domain" description="ABC transporter" evidence="10">
    <location>
        <begin position="14"/>
        <end position="232"/>
    </location>
</feature>
<sequence>MSANLHSPSLEPVVELTGVFKYYQGDWPALTDINLTVYPGDFLFLLGATGAGKTTLLRLLYRHELPDAGLIKVLGYDLLSMRSHQISLLRRRIGIIFQDFKLLWDRTVYENLEFVLQAINTQRDIIPAKIQETLNQLGIAHKRNSFPHELSGGEQQKVSIARALVKSPDLILADEPTGNIDPKASDDILNILKDINYHGTTVIMATHDADLAERSRRRRITLDAGRIIRDEG</sequence>
<dbReference type="InterPro" id="IPR015854">
    <property type="entry name" value="ABC_transpr_LolD-like"/>
</dbReference>
<evidence type="ECO:0000256" key="6">
    <source>
        <dbReference type="ARBA" id="ARBA00022840"/>
    </source>
</evidence>
<dbReference type="NCBIfam" id="TIGR02673">
    <property type="entry name" value="FtsE"/>
    <property type="match status" value="1"/>
</dbReference>
<dbReference type="FunFam" id="3.40.50.300:FF:000056">
    <property type="entry name" value="Cell division ATP-binding protein FtsE"/>
    <property type="match status" value="1"/>
</dbReference>
<evidence type="ECO:0000256" key="3">
    <source>
        <dbReference type="ARBA" id="ARBA00022475"/>
    </source>
</evidence>
<proteinExistence type="inferred from homology"/>
<comment type="subcellular location">
    <subcellularLocation>
        <location evidence="9">Cell membrane</location>
        <topology evidence="9">Peripheral membrane protein</topology>
        <orientation evidence="9">Cytoplasmic side</orientation>
    </subcellularLocation>
</comment>
<evidence type="ECO:0000256" key="9">
    <source>
        <dbReference type="RuleBase" id="RU365094"/>
    </source>
</evidence>
<keyword evidence="7 9" id="KW-0472">Membrane</keyword>
<dbReference type="PANTHER" id="PTHR24220:SF470">
    <property type="entry name" value="CELL DIVISION ATP-BINDING PROTEIN FTSE"/>
    <property type="match status" value="1"/>
</dbReference>
<evidence type="ECO:0000313" key="11">
    <source>
        <dbReference type="EMBL" id="HEA86729.1"/>
    </source>
</evidence>
<evidence type="ECO:0000256" key="2">
    <source>
        <dbReference type="ARBA" id="ARBA00020019"/>
    </source>
</evidence>
<comment type="similarity">
    <text evidence="1 9">Belongs to the ABC transporter superfamily.</text>
</comment>
<dbReference type="InterPro" id="IPR003439">
    <property type="entry name" value="ABC_transporter-like_ATP-bd"/>
</dbReference>
<accession>A0A7C1SQF6</accession>
<dbReference type="PROSITE" id="PS50893">
    <property type="entry name" value="ABC_TRANSPORTER_2"/>
    <property type="match status" value="1"/>
</dbReference>
<dbReference type="PANTHER" id="PTHR24220">
    <property type="entry name" value="IMPORT ATP-BINDING PROTEIN"/>
    <property type="match status" value="1"/>
</dbReference>
<dbReference type="GO" id="GO:0022857">
    <property type="term" value="F:transmembrane transporter activity"/>
    <property type="evidence" value="ECO:0007669"/>
    <property type="project" value="TreeGrafter"/>
</dbReference>
<dbReference type="InterPro" id="IPR017871">
    <property type="entry name" value="ABC_transporter-like_CS"/>
</dbReference>
<dbReference type="InterPro" id="IPR027417">
    <property type="entry name" value="P-loop_NTPase"/>
</dbReference>
<keyword evidence="4 9" id="KW-0132">Cell division</keyword>
<evidence type="ECO:0000259" key="10">
    <source>
        <dbReference type="PROSITE" id="PS50893"/>
    </source>
</evidence>
<comment type="function">
    <text evidence="9">Part of the ABC transporter FtsEX involved in cellular division.</text>
</comment>
<keyword evidence="6 9" id="KW-0067">ATP-binding</keyword>
<dbReference type="Pfam" id="PF00005">
    <property type="entry name" value="ABC_tran"/>
    <property type="match status" value="1"/>
</dbReference>
<dbReference type="InterPro" id="IPR005286">
    <property type="entry name" value="Cell_div_FtsE"/>
</dbReference>
<dbReference type="Gene3D" id="3.40.50.300">
    <property type="entry name" value="P-loop containing nucleotide triphosphate hydrolases"/>
    <property type="match status" value="1"/>
</dbReference>
<evidence type="ECO:0000256" key="8">
    <source>
        <dbReference type="ARBA" id="ARBA00023306"/>
    </source>
</evidence>
<comment type="caution">
    <text evidence="11">The sequence shown here is derived from an EMBL/GenBank/DDBJ whole genome shotgun (WGS) entry which is preliminary data.</text>
</comment>